<organism evidence="1 2">
    <name type="scientific">Araneus ventricosus</name>
    <name type="common">Orbweaver spider</name>
    <name type="synonym">Epeira ventricosa</name>
    <dbReference type="NCBI Taxonomy" id="182803"/>
    <lineage>
        <taxon>Eukaryota</taxon>
        <taxon>Metazoa</taxon>
        <taxon>Ecdysozoa</taxon>
        <taxon>Arthropoda</taxon>
        <taxon>Chelicerata</taxon>
        <taxon>Arachnida</taxon>
        <taxon>Araneae</taxon>
        <taxon>Araneomorphae</taxon>
        <taxon>Entelegynae</taxon>
        <taxon>Araneoidea</taxon>
        <taxon>Araneidae</taxon>
        <taxon>Araneus</taxon>
    </lineage>
</organism>
<protein>
    <submittedName>
        <fullName evidence="1">Uncharacterized protein</fullName>
    </submittedName>
</protein>
<name>A0A4Y2UPC0_ARAVE</name>
<comment type="caution">
    <text evidence="1">The sequence shown here is derived from an EMBL/GenBank/DDBJ whole genome shotgun (WGS) entry which is preliminary data.</text>
</comment>
<reference evidence="1 2" key="1">
    <citation type="journal article" date="2019" name="Sci. Rep.">
        <title>Orb-weaving spider Araneus ventricosus genome elucidates the spidroin gene catalogue.</title>
        <authorList>
            <person name="Kono N."/>
            <person name="Nakamura H."/>
            <person name="Ohtoshi R."/>
            <person name="Moran D.A.P."/>
            <person name="Shinohara A."/>
            <person name="Yoshida Y."/>
            <person name="Fujiwara M."/>
            <person name="Mori M."/>
            <person name="Tomita M."/>
            <person name="Arakawa K."/>
        </authorList>
    </citation>
    <scope>NUCLEOTIDE SEQUENCE [LARGE SCALE GENOMIC DNA]</scope>
</reference>
<dbReference type="EMBL" id="BGPR01038840">
    <property type="protein sequence ID" value="GBO14718.1"/>
    <property type="molecule type" value="Genomic_DNA"/>
</dbReference>
<keyword evidence="2" id="KW-1185">Reference proteome</keyword>
<evidence type="ECO:0000313" key="1">
    <source>
        <dbReference type="EMBL" id="GBO14718.1"/>
    </source>
</evidence>
<evidence type="ECO:0000313" key="2">
    <source>
        <dbReference type="Proteomes" id="UP000499080"/>
    </source>
</evidence>
<gene>
    <name evidence="1" type="ORF">AVEN_160767_1</name>
</gene>
<sequence>MYLLFCPFRHVPVLGVPELRNKRVGREEYDSWEKETLAVSTVNNFLFTTMNANLPRARSCQRQRTGMRTPQSPNTFSIKSLPALIARPRVPPAPSLGRPG</sequence>
<dbReference type="AlphaFoldDB" id="A0A4Y2UPC0"/>
<accession>A0A4Y2UPC0</accession>
<dbReference type="Proteomes" id="UP000499080">
    <property type="component" value="Unassembled WGS sequence"/>
</dbReference>
<proteinExistence type="predicted"/>